<dbReference type="PANTHER" id="PTHR12411">
    <property type="entry name" value="CYSTEINE PROTEASE FAMILY C1-RELATED"/>
    <property type="match status" value="1"/>
</dbReference>
<feature type="chain" id="PRO_5035921906" description="Cysteine protease" evidence="7">
    <location>
        <begin position="19"/>
        <end position="376"/>
    </location>
</feature>
<dbReference type="FunFam" id="3.90.70.10:FF:000068">
    <property type="entry name" value="Cysteine protease 1"/>
    <property type="match status" value="1"/>
</dbReference>
<evidence type="ECO:0000313" key="11">
    <source>
        <dbReference type="Proteomes" id="UP000807159"/>
    </source>
</evidence>
<reference evidence="10" key="1">
    <citation type="journal article" date="2021" name="J. Hered.">
        <title>Genome Assembly of Salicaceae Populus deltoides (Eastern Cottonwood) I-69 Based on Nanopore Sequencing and Hi-C Technologies.</title>
        <authorList>
            <person name="Bai S."/>
            <person name="Wu H."/>
            <person name="Zhang J."/>
            <person name="Pan Z."/>
            <person name="Zhao W."/>
            <person name="Li Z."/>
            <person name="Tong C."/>
        </authorList>
    </citation>
    <scope>NUCLEOTIDE SEQUENCE</scope>
    <source>
        <tissue evidence="10">Leaf</tissue>
    </source>
</reference>
<dbReference type="SMART" id="SM00848">
    <property type="entry name" value="Inhibitor_I29"/>
    <property type="match status" value="1"/>
</dbReference>
<comment type="similarity">
    <text evidence="1">Belongs to the peptidase C1 family.</text>
</comment>
<gene>
    <name evidence="10" type="ORF">H0E87_014560</name>
</gene>
<dbReference type="Gene3D" id="3.90.70.10">
    <property type="entry name" value="Cysteine proteinases"/>
    <property type="match status" value="1"/>
</dbReference>
<accession>A0A8T2YE62</accession>
<dbReference type="PROSITE" id="PS00139">
    <property type="entry name" value="THIOL_PROTEASE_CYS"/>
    <property type="match status" value="1"/>
</dbReference>
<keyword evidence="4" id="KW-0788">Thiol protease</keyword>
<dbReference type="InterPro" id="IPR025661">
    <property type="entry name" value="Pept_asp_AS"/>
</dbReference>
<evidence type="ECO:0008006" key="12">
    <source>
        <dbReference type="Google" id="ProtNLM"/>
    </source>
</evidence>
<dbReference type="AlphaFoldDB" id="A0A8T2YE62"/>
<evidence type="ECO:0000259" key="8">
    <source>
        <dbReference type="SMART" id="SM00645"/>
    </source>
</evidence>
<keyword evidence="5" id="KW-1015">Disulfide bond</keyword>
<protein>
    <recommendedName>
        <fullName evidence="12">Cysteine protease</fullName>
    </recommendedName>
</protein>
<dbReference type="CDD" id="cd02248">
    <property type="entry name" value="Peptidase_C1A"/>
    <property type="match status" value="1"/>
</dbReference>
<dbReference type="EMBL" id="JACEGQ020000007">
    <property type="protein sequence ID" value="KAH8503327.1"/>
    <property type="molecule type" value="Genomic_DNA"/>
</dbReference>
<dbReference type="InterPro" id="IPR013128">
    <property type="entry name" value="Peptidase_C1A"/>
</dbReference>
<dbReference type="InterPro" id="IPR025660">
    <property type="entry name" value="Pept_his_AS"/>
</dbReference>
<evidence type="ECO:0000256" key="4">
    <source>
        <dbReference type="ARBA" id="ARBA00022807"/>
    </source>
</evidence>
<dbReference type="PROSITE" id="PS00640">
    <property type="entry name" value="THIOL_PROTEASE_ASN"/>
    <property type="match status" value="1"/>
</dbReference>
<dbReference type="SMART" id="SM00645">
    <property type="entry name" value="Pept_C1"/>
    <property type="match status" value="1"/>
</dbReference>
<feature type="domain" description="Cathepsin propeptide inhibitor" evidence="9">
    <location>
        <begin position="48"/>
        <end position="104"/>
    </location>
</feature>
<feature type="signal peptide" evidence="7">
    <location>
        <begin position="1"/>
        <end position="18"/>
    </location>
</feature>
<dbReference type="InterPro" id="IPR000169">
    <property type="entry name" value="Pept_cys_AS"/>
</dbReference>
<dbReference type="GO" id="GO:0006508">
    <property type="term" value="P:proteolysis"/>
    <property type="evidence" value="ECO:0007669"/>
    <property type="project" value="UniProtKB-KW"/>
</dbReference>
<dbReference type="SUPFAM" id="SSF54001">
    <property type="entry name" value="Cysteine proteinases"/>
    <property type="match status" value="1"/>
</dbReference>
<proteinExistence type="inferred from homology"/>
<dbReference type="GO" id="GO:0008234">
    <property type="term" value="F:cysteine-type peptidase activity"/>
    <property type="evidence" value="ECO:0007669"/>
    <property type="project" value="UniProtKB-KW"/>
</dbReference>
<dbReference type="InterPro" id="IPR013201">
    <property type="entry name" value="Prot_inhib_I29"/>
</dbReference>
<evidence type="ECO:0000256" key="6">
    <source>
        <dbReference type="ARBA" id="ARBA00023180"/>
    </source>
</evidence>
<evidence type="ECO:0000313" key="10">
    <source>
        <dbReference type="EMBL" id="KAH8503327.1"/>
    </source>
</evidence>
<dbReference type="Pfam" id="PF08246">
    <property type="entry name" value="Inhibitor_I29"/>
    <property type="match status" value="1"/>
</dbReference>
<keyword evidence="2" id="KW-0645">Protease</keyword>
<dbReference type="Proteomes" id="UP000807159">
    <property type="component" value="Chromosome 7"/>
</dbReference>
<comment type="caution">
    <text evidence="10">The sequence shown here is derived from an EMBL/GenBank/DDBJ whole genome shotgun (WGS) entry which is preliminary data.</text>
</comment>
<feature type="domain" description="Peptidase C1A papain C-terminal" evidence="8">
    <location>
        <begin position="137"/>
        <end position="353"/>
    </location>
</feature>
<evidence type="ECO:0000256" key="5">
    <source>
        <dbReference type="ARBA" id="ARBA00023157"/>
    </source>
</evidence>
<evidence type="ECO:0000256" key="7">
    <source>
        <dbReference type="SAM" id="SignalP"/>
    </source>
</evidence>
<dbReference type="InterPro" id="IPR039417">
    <property type="entry name" value="Peptidase_C1A_papain-like"/>
</dbReference>
<keyword evidence="6" id="KW-0325">Glycoprotein</keyword>
<dbReference type="PROSITE" id="PS00639">
    <property type="entry name" value="THIOL_PROTEASE_HIS"/>
    <property type="match status" value="1"/>
</dbReference>
<evidence type="ECO:0000256" key="3">
    <source>
        <dbReference type="ARBA" id="ARBA00022801"/>
    </source>
</evidence>
<name>A0A8T2YE62_POPDE</name>
<dbReference type="Pfam" id="PF00112">
    <property type="entry name" value="Peptidase_C1"/>
    <property type="match status" value="1"/>
</dbReference>
<sequence length="376" mass="42280">MALAISTLLFLFFTVSSALDMSIFNHDDNHLNHDQSSWRSDDEVMSIYKWWLQKHGKAYNRLGDKAERFEIFKNNLRFIDEHNSQNRTYKVGLTKFADLTNQEYRAMFLGMRSDPKRRLMKSKNPSERYAYKAGDKLPESVDWRGKGAVNPIKDQGSCGSCWAFSTVAAVEGINQIVTGELISLSEQELVDCDRFYNAGCNGGLMDYAFQFIIKNGGLDTEKDYPYLGNDDTCDRDKMKTKAVSIDGFEDVLPFDEKALQKAVAHQPVSVAIEASGMALQFYQSGVFTGECGTALDHGVVVVGYGTEKGLDYWLVRNSWGTEWGEHGYIKMQRNVRDTYTGRCGIAMESSYPVKNGQNTAKPYLADESAGEKISSI</sequence>
<dbReference type="InterPro" id="IPR038765">
    <property type="entry name" value="Papain-like_cys_pep_sf"/>
</dbReference>
<keyword evidence="3" id="KW-0378">Hydrolase</keyword>
<dbReference type="PRINTS" id="PR00705">
    <property type="entry name" value="PAPAIN"/>
</dbReference>
<dbReference type="InterPro" id="IPR000668">
    <property type="entry name" value="Peptidase_C1A_C"/>
</dbReference>
<keyword evidence="7" id="KW-0732">Signal</keyword>
<keyword evidence="11" id="KW-1185">Reference proteome</keyword>
<evidence type="ECO:0000256" key="1">
    <source>
        <dbReference type="ARBA" id="ARBA00008455"/>
    </source>
</evidence>
<evidence type="ECO:0000256" key="2">
    <source>
        <dbReference type="ARBA" id="ARBA00022670"/>
    </source>
</evidence>
<organism evidence="10 11">
    <name type="scientific">Populus deltoides</name>
    <name type="common">Eastern poplar</name>
    <name type="synonym">Eastern cottonwood</name>
    <dbReference type="NCBI Taxonomy" id="3696"/>
    <lineage>
        <taxon>Eukaryota</taxon>
        <taxon>Viridiplantae</taxon>
        <taxon>Streptophyta</taxon>
        <taxon>Embryophyta</taxon>
        <taxon>Tracheophyta</taxon>
        <taxon>Spermatophyta</taxon>
        <taxon>Magnoliopsida</taxon>
        <taxon>eudicotyledons</taxon>
        <taxon>Gunneridae</taxon>
        <taxon>Pentapetalae</taxon>
        <taxon>rosids</taxon>
        <taxon>fabids</taxon>
        <taxon>Malpighiales</taxon>
        <taxon>Salicaceae</taxon>
        <taxon>Saliceae</taxon>
        <taxon>Populus</taxon>
    </lineage>
</organism>
<evidence type="ECO:0000259" key="9">
    <source>
        <dbReference type="SMART" id="SM00848"/>
    </source>
</evidence>